<evidence type="ECO:0000313" key="8">
    <source>
        <dbReference type="Proteomes" id="UP001497600"/>
    </source>
</evidence>
<dbReference type="PROSITE" id="PS50850">
    <property type="entry name" value="MFS"/>
    <property type="match status" value="1"/>
</dbReference>
<feature type="transmembrane region" description="Helical" evidence="5">
    <location>
        <begin position="108"/>
        <end position="130"/>
    </location>
</feature>
<comment type="subcellular location">
    <subcellularLocation>
        <location evidence="1">Membrane</location>
        <topology evidence="1">Multi-pass membrane protein</topology>
    </subcellularLocation>
</comment>
<keyword evidence="3 5" id="KW-1133">Transmembrane helix</keyword>
<dbReference type="PANTHER" id="PTHR23508">
    <property type="entry name" value="CARBOXYLIC ACID TRANSPORTER PROTEIN HOMOLOG"/>
    <property type="match status" value="1"/>
</dbReference>
<dbReference type="SUPFAM" id="SSF103473">
    <property type="entry name" value="MFS general substrate transporter"/>
    <property type="match status" value="1"/>
</dbReference>
<evidence type="ECO:0000256" key="4">
    <source>
        <dbReference type="ARBA" id="ARBA00023136"/>
    </source>
</evidence>
<evidence type="ECO:0000313" key="7">
    <source>
        <dbReference type="EMBL" id="CAK7896869.1"/>
    </source>
</evidence>
<feature type="domain" description="Major facilitator superfamily (MFS) profile" evidence="6">
    <location>
        <begin position="72"/>
        <end position="479"/>
    </location>
</feature>
<keyword evidence="2 5" id="KW-0812">Transmembrane</keyword>
<evidence type="ECO:0000256" key="3">
    <source>
        <dbReference type="ARBA" id="ARBA00022989"/>
    </source>
</evidence>
<feature type="transmembrane region" description="Helical" evidence="5">
    <location>
        <begin position="456"/>
        <end position="475"/>
    </location>
</feature>
<gene>
    <name evidence="7" type="primary">JEN1</name>
    <name evidence="7" type="ORF">CAAN4_B07184</name>
</gene>
<sequence length="516" mass="57528">MDLSSVTSKAAHDHNKHIVGKPNLSSWAIKNYCATRFSSLFVPKEELADTTWSEILNPFQNLGQLTARQWNFFFVGFCGWTWDAFDYFSVSLNVSNLAKAFDVTVKEVTWGITLVLMLRSIGAVIFGLWGDRYGRKWPYIFNMGLLLVLQVGLGFVQTYKQFLAVRALFGIAMGGMFGNCAAIALDDCPKAARGVVSGMFQEGYALGYLLVVVFQRAITDNSSHSWRALFWFSAGPPVIFMVWRYMLPETNNYIELQQRRLLNKRTDGVEKSKVVSFAHNGAEALKQYWLIIIYAILLMSGFNFMSHGSQDLYPTMLTKQLQYGADRSTVTNSVANLGAIFGGIVFGHLSTYIGRRLAIIVAAVIGGAMIYPWAFVRNSGINAGVFFLQAGVQGAWGVIPIHLSELSPPQYRSFFTGVSYQLGNLCSSASSTIESTIGERFPLPELGHDVYDYGKVMAIFMGCVFGFVIIITFVGPEYRGANLDITRNDQLEIDDDKAESIETDEFKPEVRHTETV</sequence>
<dbReference type="InterPro" id="IPR036259">
    <property type="entry name" value="MFS_trans_sf"/>
</dbReference>
<name>A0ABP0E830_9ASCO</name>
<protein>
    <submittedName>
        <fullName evidence="7">Carboxylic acid transporter protein homolog</fullName>
    </submittedName>
</protein>
<feature type="transmembrane region" description="Helical" evidence="5">
    <location>
        <begin position="288"/>
        <end position="308"/>
    </location>
</feature>
<dbReference type="PANTHER" id="PTHR23508:SF10">
    <property type="entry name" value="CARBOXYLIC ACID TRANSPORTER PROTEIN HOMOLOG"/>
    <property type="match status" value="1"/>
</dbReference>
<dbReference type="Proteomes" id="UP001497600">
    <property type="component" value="Chromosome B"/>
</dbReference>
<organism evidence="7 8">
    <name type="scientific">[Candida] anglica</name>
    <dbReference type="NCBI Taxonomy" id="148631"/>
    <lineage>
        <taxon>Eukaryota</taxon>
        <taxon>Fungi</taxon>
        <taxon>Dikarya</taxon>
        <taxon>Ascomycota</taxon>
        <taxon>Saccharomycotina</taxon>
        <taxon>Pichiomycetes</taxon>
        <taxon>Debaryomycetaceae</taxon>
        <taxon>Kurtzmaniella</taxon>
    </lineage>
</organism>
<dbReference type="Gene3D" id="1.20.1250.20">
    <property type="entry name" value="MFS general substrate transporter like domains"/>
    <property type="match status" value="1"/>
</dbReference>
<feature type="transmembrane region" description="Helical" evidence="5">
    <location>
        <begin position="163"/>
        <end position="185"/>
    </location>
</feature>
<evidence type="ECO:0000256" key="5">
    <source>
        <dbReference type="SAM" id="Phobius"/>
    </source>
</evidence>
<feature type="transmembrane region" description="Helical" evidence="5">
    <location>
        <begin position="329"/>
        <end position="351"/>
    </location>
</feature>
<dbReference type="CDD" id="cd17316">
    <property type="entry name" value="MFS_SV2_like"/>
    <property type="match status" value="1"/>
</dbReference>
<feature type="transmembrane region" description="Helical" evidence="5">
    <location>
        <begin position="226"/>
        <end position="246"/>
    </location>
</feature>
<reference evidence="7 8" key="1">
    <citation type="submission" date="2024-01" db="EMBL/GenBank/DDBJ databases">
        <authorList>
            <consortium name="Genoscope - CEA"/>
            <person name="William W."/>
        </authorList>
    </citation>
    <scope>NUCLEOTIDE SEQUENCE [LARGE SCALE GENOMIC DNA]</scope>
    <source>
        <strain evidence="7 8">29B2s-10</strain>
    </source>
</reference>
<evidence type="ECO:0000256" key="2">
    <source>
        <dbReference type="ARBA" id="ARBA00022692"/>
    </source>
</evidence>
<evidence type="ECO:0000256" key="1">
    <source>
        <dbReference type="ARBA" id="ARBA00004141"/>
    </source>
</evidence>
<dbReference type="Pfam" id="PF00083">
    <property type="entry name" value="Sugar_tr"/>
    <property type="match status" value="1"/>
</dbReference>
<dbReference type="InterPro" id="IPR005828">
    <property type="entry name" value="MFS_sugar_transport-like"/>
</dbReference>
<dbReference type="InterPro" id="IPR020846">
    <property type="entry name" value="MFS_dom"/>
</dbReference>
<proteinExistence type="predicted"/>
<evidence type="ECO:0000259" key="6">
    <source>
        <dbReference type="PROSITE" id="PS50850"/>
    </source>
</evidence>
<feature type="transmembrane region" description="Helical" evidence="5">
    <location>
        <begin position="191"/>
        <end position="214"/>
    </location>
</feature>
<feature type="transmembrane region" description="Helical" evidence="5">
    <location>
        <begin position="136"/>
        <end position="156"/>
    </location>
</feature>
<feature type="transmembrane region" description="Helical" evidence="5">
    <location>
        <begin position="357"/>
        <end position="376"/>
    </location>
</feature>
<accession>A0ABP0E830</accession>
<keyword evidence="4 5" id="KW-0472">Membrane</keyword>
<dbReference type="EMBL" id="OZ004254">
    <property type="protein sequence ID" value="CAK7896869.1"/>
    <property type="molecule type" value="Genomic_DNA"/>
</dbReference>
<keyword evidence="8" id="KW-1185">Reference proteome</keyword>